<accession>S4GKN2</accession>
<dbReference type="Proteomes" id="UP000014521">
    <property type="component" value="Unassembled WGS sequence"/>
</dbReference>
<protein>
    <submittedName>
        <fullName evidence="1">Uncharacterized protein</fullName>
    </submittedName>
</protein>
<dbReference type="EMBL" id="ATJJ01000117">
    <property type="protein sequence ID" value="EPI45715.1"/>
    <property type="molecule type" value="Genomic_DNA"/>
</dbReference>
<dbReference type="AlphaFoldDB" id="S4GKN2"/>
<name>S4GKN2_GARVA</name>
<comment type="caution">
    <text evidence="1">The sequence shown here is derived from an EMBL/GenBank/DDBJ whole genome shotgun (WGS) entry which is preliminary data.</text>
</comment>
<organism evidence="1 2">
    <name type="scientific">Gardnerella vaginalis JCP8108</name>
    <dbReference type="NCBI Taxonomy" id="1261066"/>
    <lineage>
        <taxon>Bacteria</taxon>
        <taxon>Bacillati</taxon>
        <taxon>Actinomycetota</taxon>
        <taxon>Actinomycetes</taxon>
        <taxon>Bifidobacteriales</taxon>
        <taxon>Bifidobacteriaceae</taxon>
        <taxon>Gardnerella</taxon>
    </lineage>
</organism>
<reference evidence="1 2" key="1">
    <citation type="submission" date="2013-06" db="EMBL/GenBank/DDBJ databases">
        <authorList>
            <person name="Weinstock G."/>
            <person name="Sodergren E."/>
            <person name="Lobos E.A."/>
            <person name="Fulton L."/>
            <person name="Fulton R."/>
            <person name="Courtney L."/>
            <person name="Fronick C."/>
            <person name="O'Laughlin M."/>
            <person name="Godfrey J."/>
            <person name="Wilson R.M."/>
            <person name="Miner T."/>
            <person name="Farmer C."/>
            <person name="Delehaunty K."/>
            <person name="Cordes M."/>
            <person name="Minx P."/>
            <person name="Tomlinson C."/>
            <person name="Chen J."/>
            <person name="Wollam A."/>
            <person name="Pepin K.H."/>
            <person name="Bhonagiri V."/>
            <person name="Zhang X."/>
            <person name="Warren W."/>
            <person name="Mitreva M."/>
            <person name="Mardis E.R."/>
            <person name="Wilson R.K."/>
        </authorList>
    </citation>
    <scope>NUCLEOTIDE SEQUENCE [LARGE SCALE GENOMIC DNA]</scope>
    <source>
        <strain evidence="1 2">JCP8108</strain>
    </source>
</reference>
<sequence>MWCWCGIWCGIRFGVMFVRCQCGCWRGVGVLRVWVAWNVDFSMVL</sequence>
<proteinExistence type="predicted"/>
<feature type="non-terminal residue" evidence="1">
    <location>
        <position position="45"/>
    </location>
</feature>
<evidence type="ECO:0000313" key="1">
    <source>
        <dbReference type="EMBL" id="EPI45715.1"/>
    </source>
</evidence>
<evidence type="ECO:0000313" key="2">
    <source>
        <dbReference type="Proteomes" id="UP000014521"/>
    </source>
</evidence>
<dbReference type="HOGENOM" id="CLU_3209311_0_0_11"/>
<gene>
    <name evidence="1" type="ORF">HMPREF1581_01318</name>
</gene>